<keyword evidence="4" id="KW-0256">Endoplasmic reticulum</keyword>
<dbReference type="OrthoDB" id="26740at2759"/>
<organism evidence="12 13">
    <name type="scientific">Gomphillus americanus</name>
    <dbReference type="NCBI Taxonomy" id="1940652"/>
    <lineage>
        <taxon>Eukaryota</taxon>
        <taxon>Fungi</taxon>
        <taxon>Dikarya</taxon>
        <taxon>Ascomycota</taxon>
        <taxon>Pezizomycotina</taxon>
        <taxon>Lecanoromycetes</taxon>
        <taxon>OSLEUM clade</taxon>
        <taxon>Ostropomycetidae</taxon>
        <taxon>Ostropales</taxon>
        <taxon>Graphidaceae</taxon>
        <taxon>Gomphilloideae</taxon>
        <taxon>Gomphillus</taxon>
    </lineage>
</organism>
<evidence type="ECO:0000259" key="11">
    <source>
        <dbReference type="PROSITE" id="PS51847"/>
    </source>
</evidence>
<evidence type="ECO:0000313" key="12">
    <source>
        <dbReference type="EMBL" id="CAF9912538.1"/>
    </source>
</evidence>
<evidence type="ECO:0000313" key="13">
    <source>
        <dbReference type="Proteomes" id="UP000664169"/>
    </source>
</evidence>
<dbReference type="GO" id="GO:1990456">
    <property type="term" value="P:mitochondrion-endoplasmic reticulum membrane tethering"/>
    <property type="evidence" value="ECO:0007669"/>
    <property type="project" value="TreeGrafter"/>
</dbReference>
<feature type="compositionally biased region" description="Pro residues" evidence="9">
    <location>
        <begin position="722"/>
        <end position="732"/>
    </location>
</feature>
<evidence type="ECO:0000256" key="4">
    <source>
        <dbReference type="ARBA" id="ARBA00022824"/>
    </source>
</evidence>
<dbReference type="AlphaFoldDB" id="A0A8H3EYE3"/>
<evidence type="ECO:0000256" key="1">
    <source>
        <dbReference type="ARBA" id="ARBA00004586"/>
    </source>
</evidence>
<evidence type="ECO:0000256" key="2">
    <source>
        <dbReference type="ARBA" id="ARBA00022448"/>
    </source>
</evidence>
<dbReference type="Pfam" id="PF15413">
    <property type="entry name" value="PH_11"/>
    <property type="match status" value="1"/>
</dbReference>
<dbReference type="GO" id="GO:0015914">
    <property type="term" value="P:phospholipid transport"/>
    <property type="evidence" value="ECO:0007669"/>
    <property type="project" value="TreeGrafter"/>
</dbReference>
<evidence type="ECO:0000256" key="8">
    <source>
        <dbReference type="ARBA" id="ARBA00023136"/>
    </source>
</evidence>
<sequence length="883" mass="97976">MTAFLTLLQVYIVGGLTFIPLVLLGIFIHGYLTFPYVADADHKQFGDDLRDVADDGKNIVSGMSATTEKSRKDQDNGVAEGYFAVCREYVPGGVNGKPPIRTTPAGQAIAQESPSVYQNMYRSLFERRQGSTLDPSKADGSKSIKRARNIFYVVLRHGHLMLYDDSEQVEVRHVISVAHHDISIFGGGHEIPEGELWIKRNAICLKRRASTLDKGASTLPFFFFSENCSEKEDFYFALLQSQDKTNHDGLLSPQAQNFEIKDIISLVQRLHSSEEHLQTRWLNALIGRVFLALYKTQFAENFIRAKIIKKISRVKKPAILSGIVLRSINMGHAGPLITNPKLRDLTVDGEYCAEAHVSYEGGFRLEIGTTARIDLGQRFKAREYSLILAVVVKKLEGKLLVRLKPPPSNRFWISFETMPQLELSVEPVVSSRQITYGVVLRAIEHRIREVVAETMVLPNWDDLPFYETLDQAFRGGIWQHSDDNTKIDTETEIPDDTVEDEETSTSDLSGLKDSDERTQSAASLPDMVERGIHGRGHKGASSIASVDESSIATGFQKPTEKPKVLRTTSFASVADPVVNTDSVNGDASKESSKKGKFLKDAASYISEISSRSQPTSPFMDVMDDKLSISQSSANSHDTSSLNDASTGDLKAQPAKAQNSREQTTKLQGLVKTLTPSDKKQQVALAAAAAAKNWGWNTFTKKQKSISDERAGTPENPLGRGRPLPPPGIPLPGPDGKRASVLSLGLPKRKPLPMASKQNDNDKAQLPPPLREHRRGSFQSKTDQMLVIEAPEESGPPSPTDDYGDFMDNVKSDEEESQLHESPIQSHNKTEKDTPQSPSRRTISSQLSSSYEDDDTHGLASWKIAQEEEARQRNLWMNEHEHEQ</sequence>
<feature type="region of interest" description="Disordered" evidence="9">
    <location>
        <begin position="480"/>
        <end position="546"/>
    </location>
</feature>
<comment type="caution">
    <text evidence="12">The sequence shown here is derived from an EMBL/GenBank/DDBJ whole genome shotgun (WGS) entry which is preliminary data.</text>
</comment>
<keyword evidence="13" id="KW-1185">Reference proteome</keyword>
<dbReference type="GO" id="GO:0008289">
    <property type="term" value="F:lipid binding"/>
    <property type="evidence" value="ECO:0007669"/>
    <property type="project" value="UniProtKB-KW"/>
</dbReference>
<proteinExistence type="predicted"/>
<keyword evidence="2" id="KW-0813">Transport</keyword>
<feature type="region of interest" description="Disordered" evidence="9">
    <location>
        <begin position="696"/>
        <end position="864"/>
    </location>
</feature>
<feature type="domain" description="SMP-LTD" evidence="11">
    <location>
        <begin position="273"/>
        <end position="466"/>
    </location>
</feature>
<dbReference type="PROSITE" id="PS51847">
    <property type="entry name" value="SMP"/>
    <property type="match status" value="1"/>
</dbReference>
<keyword evidence="3 10" id="KW-0812">Transmembrane</keyword>
<dbReference type="EMBL" id="CAJPDQ010000007">
    <property type="protein sequence ID" value="CAF9912538.1"/>
    <property type="molecule type" value="Genomic_DNA"/>
</dbReference>
<keyword evidence="7" id="KW-0446">Lipid-binding</keyword>
<protein>
    <recommendedName>
        <fullName evidence="11">SMP-LTD domain-containing protein</fullName>
    </recommendedName>
</protein>
<comment type="subcellular location">
    <subcellularLocation>
        <location evidence="1">Endoplasmic reticulum membrane</location>
    </subcellularLocation>
</comment>
<keyword evidence="8 10" id="KW-0472">Membrane</keyword>
<dbReference type="GO" id="GO:0032865">
    <property type="term" value="C:ERMES complex"/>
    <property type="evidence" value="ECO:0007669"/>
    <property type="project" value="TreeGrafter"/>
</dbReference>
<accession>A0A8H3EYE3</accession>
<dbReference type="Proteomes" id="UP000664169">
    <property type="component" value="Unassembled WGS sequence"/>
</dbReference>
<feature type="compositionally biased region" description="Acidic residues" evidence="9">
    <location>
        <begin position="490"/>
        <end position="504"/>
    </location>
</feature>
<evidence type="ECO:0000256" key="3">
    <source>
        <dbReference type="ARBA" id="ARBA00022692"/>
    </source>
</evidence>
<feature type="compositionally biased region" description="Basic and acidic residues" evidence="9">
    <location>
        <begin position="480"/>
        <end position="489"/>
    </location>
</feature>
<feature type="region of interest" description="Disordered" evidence="9">
    <location>
        <begin position="609"/>
        <end position="663"/>
    </location>
</feature>
<dbReference type="PANTHER" id="PTHR13466:SF19">
    <property type="entry name" value="NUCLEUS-VACUOLE JUNCTION PROTEIN 2"/>
    <property type="match status" value="1"/>
</dbReference>
<evidence type="ECO:0000256" key="5">
    <source>
        <dbReference type="ARBA" id="ARBA00022989"/>
    </source>
</evidence>
<dbReference type="GO" id="GO:0005789">
    <property type="term" value="C:endoplasmic reticulum membrane"/>
    <property type="evidence" value="ECO:0007669"/>
    <property type="project" value="UniProtKB-SubCell"/>
</dbReference>
<dbReference type="PANTHER" id="PTHR13466">
    <property type="entry name" value="TEX2 PROTEIN-RELATED"/>
    <property type="match status" value="1"/>
</dbReference>
<keyword evidence="6" id="KW-0445">Lipid transport</keyword>
<feature type="compositionally biased region" description="Low complexity" evidence="9">
    <location>
        <begin position="836"/>
        <end position="849"/>
    </location>
</feature>
<evidence type="ECO:0000256" key="6">
    <source>
        <dbReference type="ARBA" id="ARBA00023055"/>
    </source>
</evidence>
<keyword evidence="5 10" id="KW-1133">Transmembrane helix</keyword>
<evidence type="ECO:0000256" key="9">
    <source>
        <dbReference type="SAM" id="MobiDB-lite"/>
    </source>
</evidence>
<dbReference type="CDD" id="cd21675">
    <property type="entry name" value="SMP_TEX2"/>
    <property type="match status" value="1"/>
</dbReference>
<feature type="compositionally biased region" description="Polar residues" evidence="9">
    <location>
        <begin position="627"/>
        <end position="645"/>
    </location>
</feature>
<feature type="transmembrane region" description="Helical" evidence="10">
    <location>
        <begin position="7"/>
        <end position="32"/>
    </location>
</feature>
<evidence type="ECO:0000256" key="10">
    <source>
        <dbReference type="SAM" id="Phobius"/>
    </source>
</evidence>
<gene>
    <name evidence="12" type="ORF">GOMPHAMPRED_007686</name>
</gene>
<dbReference type="InterPro" id="IPR031468">
    <property type="entry name" value="SMP_LBD"/>
</dbReference>
<evidence type="ECO:0000256" key="7">
    <source>
        <dbReference type="ARBA" id="ARBA00023121"/>
    </source>
</evidence>
<reference evidence="12" key="1">
    <citation type="submission" date="2021-03" db="EMBL/GenBank/DDBJ databases">
        <authorList>
            <person name="Tagirdzhanova G."/>
        </authorList>
    </citation>
    <scope>NUCLEOTIDE SEQUENCE</scope>
</reference>
<name>A0A8H3EYE3_9LECA</name>